<proteinExistence type="predicted"/>
<comment type="caution">
    <text evidence="1">The sequence shown here is derived from an EMBL/GenBank/DDBJ whole genome shotgun (WGS) entry which is preliminary data.</text>
</comment>
<dbReference type="EMBL" id="JANQBD010000017">
    <property type="protein sequence ID" value="MCR8633914.1"/>
    <property type="molecule type" value="Genomic_DNA"/>
</dbReference>
<dbReference type="Proteomes" id="UP001300012">
    <property type="component" value="Unassembled WGS sequence"/>
</dbReference>
<evidence type="ECO:0000313" key="2">
    <source>
        <dbReference type="Proteomes" id="UP001300012"/>
    </source>
</evidence>
<accession>A0ABT1YNE3</accession>
<gene>
    <name evidence="1" type="ORF">NV381_22255</name>
</gene>
<sequence length="148" mass="17154">MSDVIVKIIPKDPKFVPSEMKLGEVKEWINFNVSNEKTEYILTDEVRFIDQGENFESIGCPFCSSNIDLDWWGEVMDKASKTSFHNLSVVTDCCNEATSLNELNYKWNAGFSRFSIEIMNPREELTIEHTEYLMQLMGCKIKKVVAFY</sequence>
<protein>
    <submittedName>
        <fullName evidence="1">Uncharacterized protein</fullName>
    </submittedName>
</protein>
<name>A0ABT1YNE3_9BACL</name>
<organism evidence="1 2">
    <name type="scientific">Paenibacillus radicis</name>
    <name type="common">ex Xue et al. 2023</name>
    <dbReference type="NCBI Taxonomy" id="2972489"/>
    <lineage>
        <taxon>Bacteria</taxon>
        <taxon>Bacillati</taxon>
        <taxon>Bacillota</taxon>
        <taxon>Bacilli</taxon>
        <taxon>Bacillales</taxon>
        <taxon>Paenibacillaceae</taxon>
        <taxon>Paenibacillus</taxon>
    </lineage>
</organism>
<keyword evidence="2" id="KW-1185">Reference proteome</keyword>
<evidence type="ECO:0000313" key="1">
    <source>
        <dbReference type="EMBL" id="MCR8633914.1"/>
    </source>
</evidence>
<reference evidence="1 2" key="1">
    <citation type="submission" date="2022-08" db="EMBL/GenBank/DDBJ databases">
        <title>Paenibacillus endoradicis sp. nov., Paenibacillus radicibacter sp. nov and Paenibacillus pararadicis sp. nov., three cold-adapted plant growth-promoting bacteria isolated from root of Larix gmelinii in Great Khingan.</title>
        <authorList>
            <person name="Xue H."/>
        </authorList>
    </citation>
    <scope>NUCLEOTIDE SEQUENCE [LARGE SCALE GENOMIC DNA]</scope>
    <source>
        <strain evidence="1 2">N5-1-1-5</strain>
    </source>
</reference>
<dbReference type="RefSeq" id="WP_258215485.1">
    <property type="nucleotide sequence ID" value="NZ_JANQBD010000017.1"/>
</dbReference>